<keyword evidence="2" id="KW-1185">Reference proteome</keyword>
<gene>
    <name evidence="1" type="ORF">vBEcoM005_060</name>
</gene>
<name>A0A3T0ILL3_9CAUD</name>
<dbReference type="Proteomes" id="UP000288494">
    <property type="component" value="Segment"/>
</dbReference>
<protein>
    <submittedName>
        <fullName evidence="1">Uncharacterized protein</fullName>
    </submittedName>
</protein>
<organism evidence="1 2">
    <name type="scientific">Escherichia phage vB_EcoM_005</name>
    <dbReference type="NCBI Taxonomy" id="2500761"/>
    <lineage>
        <taxon>Viruses</taxon>
        <taxon>Duplodnaviria</taxon>
        <taxon>Heunggongvirae</taxon>
        <taxon>Uroviricota</taxon>
        <taxon>Caudoviricetes</taxon>
        <taxon>Pantevenvirales</taxon>
        <taxon>Straboviridae</taxon>
        <taxon>Tevenvirinae</taxon>
        <taxon>Dhakavirus</taxon>
        <taxon>Dhakavirus ecom005</taxon>
    </lineage>
</organism>
<sequence>MITNTLFEIPITNRNVSAFKNLGYQVKSGSSHLIKLEDCPGKMAVTCKCDKCGIYYTVTKGRLNETNSKFCKEHRWEVYSETRKEYWNSDEGIKIRKTKGPKISKSKKGIKIEACSGPKNGRWNPNKSERNKYYYSVRSFTNKTFKEEVDNLPNRHLSGICGVKGAYQLDHRVSIKYGFENGVPPEIIGHICNLEMIPWEKNRSKDSKNSIDLDMLFHLIEEYDRKH</sequence>
<accession>A0A3T0ILL3</accession>
<reference evidence="1 2" key="1">
    <citation type="submission" date="2018-12" db="EMBL/GenBank/DDBJ databases">
        <title>Characterization of novel bacteriophages infecting Shigella spp. and E. coli O157: H7.</title>
        <authorList>
            <person name="Shahin K."/>
            <person name="Bao H."/>
            <person name="Wang R."/>
        </authorList>
    </citation>
    <scope>NUCLEOTIDE SEQUENCE [LARGE SCALE GENOMIC DNA]</scope>
</reference>
<evidence type="ECO:0000313" key="2">
    <source>
        <dbReference type="Proteomes" id="UP000288494"/>
    </source>
</evidence>
<proteinExistence type="predicted"/>
<evidence type="ECO:0000313" key="1">
    <source>
        <dbReference type="EMBL" id="AZV00947.1"/>
    </source>
</evidence>
<dbReference type="EMBL" id="MK295203">
    <property type="protein sequence ID" value="AZV00947.1"/>
    <property type="molecule type" value="Genomic_DNA"/>
</dbReference>